<proteinExistence type="predicted"/>
<dbReference type="EMBL" id="JARGDL010000004">
    <property type="protein sequence ID" value="MDF1611452.1"/>
    <property type="molecule type" value="Genomic_DNA"/>
</dbReference>
<evidence type="ECO:0000256" key="1">
    <source>
        <dbReference type="SAM" id="Phobius"/>
    </source>
</evidence>
<feature type="transmembrane region" description="Helical" evidence="1">
    <location>
        <begin position="6"/>
        <end position="29"/>
    </location>
</feature>
<dbReference type="GO" id="GO:0004143">
    <property type="term" value="F:ATP-dependent diacylglycerol kinase activity"/>
    <property type="evidence" value="ECO:0007669"/>
    <property type="project" value="InterPro"/>
</dbReference>
<dbReference type="RefSeq" id="WP_321535219.1">
    <property type="nucleotide sequence ID" value="NZ_JARGDL010000004.1"/>
</dbReference>
<dbReference type="AlphaFoldDB" id="A0AAE3P0H3"/>
<dbReference type="PANTHER" id="PTHR31303">
    <property type="entry name" value="CTP-DEPENDENT DIACYLGLYCEROL KINASE 1"/>
    <property type="match status" value="1"/>
</dbReference>
<sequence length="226" mass="25622">MNPVFQNIIVTIVAFIYVFGIVGLMDFFVKKGFPQDLSRKVVHLAAGSWLIFWLFYDSSHWTKYLNISPAFLWTLLLLQKGFFAKDDDQAVKTMTRTGDKKELLKGPLYFTIVMNLFGTIFYGSNLALYAMGFLTWGDGLAPVVGSRFGKHKFKILSEKSIEGSFTFLIFGVIGTIIFHLLFGISVNWNFLIVCAFISTITEALSPKDLDNILIPLVILLLYKINF</sequence>
<gene>
    <name evidence="2" type="ORF">P0M35_04765</name>
</gene>
<name>A0AAE3P0H3_9BACT</name>
<comment type="caution">
    <text evidence="2">The sequence shown here is derived from an EMBL/GenBank/DDBJ whole genome shotgun (WGS) entry which is preliminary data.</text>
</comment>
<feature type="transmembrane region" description="Helical" evidence="1">
    <location>
        <begin position="103"/>
        <end position="122"/>
    </location>
</feature>
<evidence type="ECO:0008006" key="4">
    <source>
        <dbReference type="Google" id="ProtNLM"/>
    </source>
</evidence>
<accession>A0AAE3P0H3</accession>
<feature type="transmembrane region" description="Helical" evidence="1">
    <location>
        <begin position="161"/>
        <end position="182"/>
    </location>
</feature>
<dbReference type="InterPro" id="IPR037997">
    <property type="entry name" value="Dgk1-like"/>
</dbReference>
<organism evidence="2 3">
    <name type="scientific">Stygiobacter electus</name>
    <dbReference type="NCBI Taxonomy" id="3032292"/>
    <lineage>
        <taxon>Bacteria</taxon>
        <taxon>Pseudomonadati</taxon>
        <taxon>Ignavibacteriota</taxon>
        <taxon>Ignavibacteria</taxon>
        <taxon>Ignavibacteriales</taxon>
        <taxon>Melioribacteraceae</taxon>
        <taxon>Stygiobacter</taxon>
    </lineage>
</organism>
<dbReference type="PANTHER" id="PTHR31303:SF1">
    <property type="entry name" value="CTP-DEPENDENT DIACYLGLYCEROL KINASE 1"/>
    <property type="match status" value="1"/>
</dbReference>
<keyword evidence="3" id="KW-1185">Reference proteome</keyword>
<evidence type="ECO:0000313" key="3">
    <source>
        <dbReference type="Proteomes" id="UP001221302"/>
    </source>
</evidence>
<evidence type="ECO:0000313" key="2">
    <source>
        <dbReference type="EMBL" id="MDF1611452.1"/>
    </source>
</evidence>
<reference evidence="2" key="1">
    <citation type="submission" date="2023-03" db="EMBL/GenBank/DDBJ databases">
        <title>Stygiobacter electus gen. nov., sp. nov., facultatively anaerobic thermotolerant bacterium of the class Ignavibacteria from a well of Yessentuki mineral water deposit.</title>
        <authorList>
            <person name="Podosokorskaya O.A."/>
            <person name="Elcheninov A.G."/>
            <person name="Petrova N.F."/>
            <person name="Zavarzina D.G."/>
            <person name="Kublanov I.V."/>
            <person name="Merkel A.Y."/>
        </authorList>
    </citation>
    <scope>NUCLEOTIDE SEQUENCE</scope>
    <source>
        <strain evidence="2">09-Me</strain>
    </source>
</reference>
<feature type="transmembrane region" description="Helical" evidence="1">
    <location>
        <begin position="41"/>
        <end position="58"/>
    </location>
</feature>
<dbReference type="Proteomes" id="UP001221302">
    <property type="component" value="Unassembled WGS sequence"/>
</dbReference>
<protein>
    <recommendedName>
        <fullName evidence="4">Phosphatidate cytidylyltransferase</fullName>
    </recommendedName>
</protein>
<keyword evidence="1" id="KW-1133">Transmembrane helix</keyword>
<keyword evidence="1" id="KW-0472">Membrane</keyword>
<keyword evidence="1" id="KW-0812">Transmembrane</keyword>